<dbReference type="RefSeq" id="XP_009784649.1">
    <property type="nucleotide sequence ID" value="XM_009786347.1"/>
</dbReference>
<dbReference type="PANTHER" id="PTHR47723:SF19">
    <property type="entry name" value="POLYNUCLEOTIDYL TRANSFERASE, RIBONUCLEASE H-LIKE SUPERFAMILY PROTEIN"/>
    <property type="match status" value="1"/>
</dbReference>
<dbReference type="InterPro" id="IPR053151">
    <property type="entry name" value="RNase_H-like"/>
</dbReference>
<dbReference type="InterPro" id="IPR026960">
    <property type="entry name" value="RVT-Znf"/>
</dbReference>
<evidence type="ECO:0000313" key="3">
    <source>
        <dbReference type="RefSeq" id="XP_009784649.1"/>
    </source>
</evidence>
<reference evidence="2" key="1">
    <citation type="journal article" date="2013" name="Genome Biol.">
        <title>Reference genomes and transcriptomes of Nicotiana sylvestris and Nicotiana tomentosiformis.</title>
        <authorList>
            <person name="Sierro N."/>
            <person name="Battey J.N."/>
            <person name="Ouadi S."/>
            <person name="Bovet L."/>
            <person name="Goepfert S."/>
            <person name="Bakaher N."/>
            <person name="Peitsch M.C."/>
            <person name="Ivanov N.V."/>
        </authorList>
    </citation>
    <scope>NUCLEOTIDE SEQUENCE [LARGE SCALE GENOMIC DNA]</scope>
</reference>
<dbReference type="CDD" id="cd06222">
    <property type="entry name" value="RNase_H_like"/>
    <property type="match status" value="1"/>
</dbReference>
<dbReference type="PANTHER" id="PTHR47723">
    <property type="entry name" value="OS05G0353850 PROTEIN"/>
    <property type="match status" value="1"/>
</dbReference>
<reference evidence="3" key="2">
    <citation type="submission" date="2025-08" db="UniProtKB">
        <authorList>
            <consortium name="RefSeq"/>
        </authorList>
    </citation>
    <scope>IDENTIFICATION</scope>
    <source>
        <tissue evidence="3">Leaf</tissue>
    </source>
</reference>
<gene>
    <name evidence="3" type="primary">LOC104233038</name>
</gene>
<accession>A0A1U7XCI2</accession>
<dbReference type="AlphaFoldDB" id="A0A1U7XCI2"/>
<name>A0A1U7XCI2_NICSY</name>
<evidence type="ECO:0000259" key="1">
    <source>
        <dbReference type="Pfam" id="PF13966"/>
    </source>
</evidence>
<dbReference type="Pfam" id="PF13966">
    <property type="entry name" value="zf-RVT"/>
    <property type="match status" value="1"/>
</dbReference>
<feature type="domain" description="Reverse transcriptase zinc-binding" evidence="1">
    <location>
        <begin position="17"/>
        <end position="65"/>
    </location>
</feature>
<keyword evidence="2" id="KW-1185">Reference proteome</keyword>
<dbReference type="OrthoDB" id="1304385at2759"/>
<proteinExistence type="predicted"/>
<dbReference type="Proteomes" id="UP000189701">
    <property type="component" value="Unplaced"/>
</dbReference>
<dbReference type="InterPro" id="IPR044730">
    <property type="entry name" value="RNase_H-like_dom_plant"/>
</dbReference>
<protein>
    <submittedName>
        <fullName evidence="3">Uncharacterized protein LOC104233038</fullName>
    </submittedName>
</protein>
<organism evidence="2 3">
    <name type="scientific">Nicotiana sylvestris</name>
    <name type="common">Wood tobacco</name>
    <name type="synonym">South American tobacco</name>
    <dbReference type="NCBI Taxonomy" id="4096"/>
    <lineage>
        <taxon>Eukaryota</taxon>
        <taxon>Viridiplantae</taxon>
        <taxon>Streptophyta</taxon>
        <taxon>Embryophyta</taxon>
        <taxon>Tracheophyta</taxon>
        <taxon>Spermatophyta</taxon>
        <taxon>Magnoliopsida</taxon>
        <taxon>eudicotyledons</taxon>
        <taxon>Gunneridae</taxon>
        <taxon>Pentapetalae</taxon>
        <taxon>asterids</taxon>
        <taxon>lamiids</taxon>
        <taxon>Solanales</taxon>
        <taxon>Solanaceae</taxon>
        <taxon>Nicotianoideae</taxon>
        <taxon>Nicotianeae</taxon>
        <taxon>Nicotiana</taxon>
    </lineage>
</organism>
<sequence length="290" mass="33575">MTSPDKPIWVPDSRGTFTTSSAWNIFRQRRGPSTTDIRIWNKSVPFKMAFLTWRAIHDKRSTNERELLQKQYGLIFVLTTTLPVEPQSYEYSSFFYIQGITTNNYVRIVEVKKFGQLQMETTWEKLQRIVDQPITQRMYKVVKWARPPPFYYKLNSDGNCVEGACGVIRDCNGTLVMAYSVHLGQGMSNWAEVSAVNEESSTPWRLLQIVDKIKQIVSEKGAAVKHRNREVNKVADKLASINHLHKQAIVFSNFTGLPRQIRGLHQLDRGEMTSFRIKQMKDSETYFEPS</sequence>
<evidence type="ECO:0000313" key="2">
    <source>
        <dbReference type="Proteomes" id="UP000189701"/>
    </source>
</evidence>
<dbReference type="eggNOG" id="ENOG502SGP8">
    <property type="taxonomic scope" value="Eukaryota"/>
</dbReference>